<dbReference type="InterPro" id="IPR042197">
    <property type="entry name" value="Apaf_helical"/>
</dbReference>
<evidence type="ECO:0000256" key="4">
    <source>
        <dbReference type="ARBA" id="ARBA00022840"/>
    </source>
</evidence>
<gene>
    <name evidence="12" type="primary">LOC110784182</name>
</gene>
<feature type="domain" description="NB-ARC" evidence="6">
    <location>
        <begin position="199"/>
        <end position="373"/>
    </location>
</feature>
<dbReference type="InterPro" id="IPR058922">
    <property type="entry name" value="WHD_DRP"/>
</dbReference>
<evidence type="ECO:0000259" key="10">
    <source>
        <dbReference type="Pfam" id="PF23598"/>
    </source>
</evidence>
<evidence type="ECO:0000256" key="2">
    <source>
        <dbReference type="ARBA" id="ARBA00022741"/>
    </source>
</evidence>
<protein>
    <submittedName>
        <fullName evidence="12">Disease resistance protein RGA1 isoform X1</fullName>
    </submittedName>
</protein>
<feature type="domain" description="Disease resistance protein winged helix" evidence="9">
    <location>
        <begin position="458"/>
        <end position="530"/>
    </location>
</feature>
<dbReference type="Pfam" id="PF23559">
    <property type="entry name" value="WHD_DRP"/>
    <property type="match status" value="1"/>
</dbReference>
<dbReference type="GeneID" id="110784182"/>
<dbReference type="InterPro" id="IPR055414">
    <property type="entry name" value="LRR_R13L4/SHOC2-like"/>
</dbReference>
<keyword evidence="4" id="KW-0067">ATP-binding</keyword>
<keyword evidence="3" id="KW-0611">Plant defense</keyword>
<name>A0ABM3RFE3_SPIOL</name>
<evidence type="ECO:0000256" key="5">
    <source>
        <dbReference type="SAM" id="SignalP"/>
    </source>
</evidence>
<dbReference type="InterPro" id="IPR002182">
    <property type="entry name" value="NB-ARC"/>
</dbReference>
<dbReference type="Gene3D" id="1.10.10.10">
    <property type="entry name" value="Winged helix-like DNA-binding domain superfamily/Winged helix DNA-binding domain"/>
    <property type="match status" value="1"/>
</dbReference>
<dbReference type="InterPro" id="IPR038005">
    <property type="entry name" value="RX-like_CC"/>
</dbReference>
<feature type="signal peptide" evidence="5">
    <location>
        <begin position="1"/>
        <end position="22"/>
    </location>
</feature>
<dbReference type="CDD" id="cd14798">
    <property type="entry name" value="RX-CC_like"/>
    <property type="match status" value="1"/>
</dbReference>
<dbReference type="PRINTS" id="PR00364">
    <property type="entry name" value="DISEASERSIST"/>
</dbReference>
<evidence type="ECO:0000313" key="12">
    <source>
        <dbReference type="RefSeq" id="XP_056694323.1"/>
    </source>
</evidence>
<dbReference type="Gene3D" id="1.20.5.4130">
    <property type="match status" value="1"/>
</dbReference>
<organism evidence="11 12">
    <name type="scientific">Spinacia oleracea</name>
    <name type="common">Spinach</name>
    <dbReference type="NCBI Taxonomy" id="3562"/>
    <lineage>
        <taxon>Eukaryota</taxon>
        <taxon>Viridiplantae</taxon>
        <taxon>Streptophyta</taxon>
        <taxon>Embryophyta</taxon>
        <taxon>Tracheophyta</taxon>
        <taxon>Spermatophyta</taxon>
        <taxon>Magnoliopsida</taxon>
        <taxon>eudicotyledons</taxon>
        <taxon>Gunneridae</taxon>
        <taxon>Pentapetalae</taxon>
        <taxon>Caryophyllales</taxon>
        <taxon>Chenopodiaceae</taxon>
        <taxon>Chenopodioideae</taxon>
        <taxon>Anserineae</taxon>
        <taxon>Spinacia</taxon>
    </lineage>
</organism>
<evidence type="ECO:0000259" key="7">
    <source>
        <dbReference type="Pfam" id="PF18052"/>
    </source>
</evidence>
<dbReference type="PANTHER" id="PTHR36766">
    <property type="entry name" value="PLANT BROAD-SPECTRUM MILDEW RESISTANCE PROTEIN RPW8"/>
    <property type="match status" value="1"/>
</dbReference>
<dbReference type="InterPro" id="IPR036388">
    <property type="entry name" value="WH-like_DNA-bd_sf"/>
</dbReference>
<sequence>MVTRTCYLSPVVFFCIITLSLSLSTPFSPQLSHKMEIAGMVLCAAQTLFAALQCSEVKQVCSILGCKSQLNDLSGTVVRIKAALEDAEAKQELSKQDRLFIEELKDAVYDADDLFDEFVTLAERKKLSKGIKVRVLALFGKYGTAYKMAQGVKMIKKKLDAIASDTRFNFNIDPKPIRNRRLESCSYVYETDIIGREPDLEKIVGVLLDPIVQQNVSFLPIVGMGGLGKTALAQLVFNNARVKHAFPLMLWTCVADENQDSLDVKGVLGKILASANKGCMKNEGYTMDGLQSQLREQLAGKKYLLVLDDVWTENSEQWRILTKFLMGGQRGSWIVVTTRSKKTAGIVGDGPRHELQGLSKDNSWCLFKRVAFGSQHANPPEDLVELGQYIVARCADVPLAIRVVGSLLYEQEKHKWLSVQKLGLAKVKGSQDGIIPILKLSYYQLDSPLKCCFVYCAIFPKDFRIWKMKLIQLWIAQGYIQLDGCHLNMEDAAEEFFSILLQRCFFQDVVNDEYGDIVSFKIHDLIHDLAQEVAGKEICRVNTVNGDVDKKNRHLSVFNTGSSSLSFTKTHIRSFLSFDYKMDVSCVGALLANWKYLRALNLKSFQIKSLPGSIGELIHLRYLDLSYNEELEVLPGPITKLHNLQTLNLYWCSKLKELPKDLSKLVKLRVLDLRKCCTLSCMPRGMGKLTCLHTLNMFVVGDTRSNKELFSGLEDLKALRNLSGYLEINIPFMNTGANAGKKNGGREGDCLGNKIHLKDIHLKFSGKGRAEYDEAVMGELQPHPNLERFRVYCYRGVRMSGWPMEDNLATFLPNLVHMVFWCCPLLQYSGQLRLPLLKTLSVRDCPNLIAIMQCPALEDLTLLDFNKRLEVIPTRRIRSKEFEEATPSGIRASSSSYSYDVGLKVRIDNMGWLNSLPMNSFLGLATLVISRDREVESMGGAREVFRSCSSSLISLKFEGCSKLKSVVFGGLEHLTALEKLKITKCSNLSLLEEVEREDGMPWKPFHHPLRSLYLVSLPQLVQLPNWIQYLTSLETLQIWDCKGLESVPNWMSKLTSLKVLQLGCCSERLIERCQQSIGENWPHIQHIPEIEIYNH</sequence>
<evidence type="ECO:0000259" key="6">
    <source>
        <dbReference type="Pfam" id="PF00931"/>
    </source>
</evidence>
<reference evidence="11" key="1">
    <citation type="journal article" date="2021" name="Nat. Commun.">
        <title>Genomic analyses provide insights into spinach domestication and the genetic basis of agronomic traits.</title>
        <authorList>
            <person name="Cai X."/>
            <person name="Sun X."/>
            <person name="Xu C."/>
            <person name="Sun H."/>
            <person name="Wang X."/>
            <person name="Ge C."/>
            <person name="Zhang Z."/>
            <person name="Wang Q."/>
            <person name="Fei Z."/>
            <person name="Jiao C."/>
            <person name="Wang Q."/>
        </authorList>
    </citation>
    <scope>NUCLEOTIDE SEQUENCE [LARGE SCALE GENOMIC DNA]</scope>
    <source>
        <strain evidence="11">cv. Varoflay</strain>
    </source>
</reference>
<keyword evidence="1" id="KW-0677">Repeat</keyword>
<evidence type="ECO:0000259" key="9">
    <source>
        <dbReference type="Pfam" id="PF23559"/>
    </source>
</evidence>
<dbReference type="SUPFAM" id="SSF52058">
    <property type="entry name" value="L domain-like"/>
    <property type="match status" value="1"/>
</dbReference>
<dbReference type="Gene3D" id="3.80.10.10">
    <property type="entry name" value="Ribonuclease Inhibitor"/>
    <property type="match status" value="2"/>
</dbReference>
<dbReference type="Pfam" id="PF00931">
    <property type="entry name" value="NB-ARC"/>
    <property type="match status" value="1"/>
</dbReference>
<evidence type="ECO:0000256" key="3">
    <source>
        <dbReference type="ARBA" id="ARBA00022821"/>
    </source>
</evidence>
<dbReference type="InterPro" id="IPR032675">
    <property type="entry name" value="LRR_dom_sf"/>
</dbReference>
<feature type="domain" description="Disease resistance R13L4/SHOC-2-like LRR" evidence="10">
    <location>
        <begin position="571"/>
        <end position="818"/>
    </location>
</feature>
<dbReference type="Pfam" id="PF23598">
    <property type="entry name" value="LRR_14"/>
    <property type="match status" value="1"/>
</dbReference>
<dbReference type="Pfam" id="PF18052">
    <property type="entry name" value="Rx_N"/>
    <property type="match status" value="1"/>
</dbReference>
<dbReference type="InterPro" id="IPR041118">
    <property type="entry name" value="Rx_N"/>
</dbReference>
<dbReference type="PANTHER" id="PTHR36766:SF35">
    <property type="entry name" value="DISEASE RESISTANCE PROTEIN RGA3"/>
    <property type="match status" value="1"/>
</dbReference>
<evidence type="ECO:0000256" key="1">
    <source>
        <dbReference type="ARBA" id="ARBA00022737"/>
    </source>
</evidence>
<feature type="domain" description="Disease resistance N-terminal" evidence="7">
    <location>
        <begin position="57"/>
        <end position="129"/>
    </location>
</feature>
<reference evidence="12" key="2">
    <citation type="submission" date="2025-08" db="UniProtKB">
        <authorList>
            <consortium name="RefSeq"/>
        </authorList>
    </citation>
    <scope>IDENTIFICATION</scope>
    <source>
        <tissue evidence="12">Leaf</tissue>
    </source>
</reference>
<feature type="chain" id="PRO_5046214121" evidence="5">
    <location>
        <begin position="23"/>
        <end position="1095"/>
    </location>
</feature>
<feature type="domain" description="Disease resistance protein At4g27190-like leucine-rich repeats" evidence="8">
    <location>
        <begin position="940"/>
        <end position="1065"/>
    </location>
</feature>
<dbReference type="InterPro" id="IPR027417">
    <property type="entry name" value="P-loop_NTPase"/>
</dbReference>
<evidence type="ECO:0000313" key="11">
    <source>
        <dbReference type="Proteomes" id="UP000813463"/>
    </source>
</evidence>
<keyword evidence="5" id="KW-0732">Signal</keyword>
<keyword evidence="11" id="KW-1185">Reference proteome</keyword>
<dbReference type="RefSeq" id="XP_056694323.1">
    <property type="nucleotide sequence ID" value="XM_056838345.1"/>
</dbReference>
<dbReference type="SUPFAM" id="SSF52540">
    <property type="entry name" value="P-loop containing nucleoside triphosphate hydrolases"/>
    <property type="match status" value="1"/>
</dbReference>
<evidence type="ECO:0000259" key="8">
    <source>
        <dbReference type="Pfam" id="PF23247"/>
    </source>
</evidence>
<dbReference type="InterPro" id="IPR057135">
    <property type="entry name" value="At4g27190-like_LRR"/>
</dbReference>
<proteinExistence type="predicted"/>
<dbReference type="Gene3D" id="3.40.50.300">
    <property type="entry name" value="P-loop containing nucleotide triphosphate hydrolases"/>
    <property type="match status" value="1"/>
</dbReference>
<dbReference type="Proteomes" id="UP000813463">
    <property type="component" value="Chromosome 3"/>
</dbReference>
<keyword evidence="2" id="KW-0547">Nucleotide-binding</keyword>
<dbReference type="Gene3D" id="1.10.8.430">
    <property type="entry name" value="Helical domain of apoptotic protease-activating factors"/>
    <property type="match status" value="1"/>
</dbReference>
<accession>A0ABM3RFE3</accession>
<dbReference type="Pfam" id="PF23247">
    <property type="entry name" value="LRR_RPS2"/>
    <property type="match status" value="1"/>
</dbReference>